<evidence type="ECO:0000256" key="1">
    <source>
        <dbReference type="SAM" id="SignalP"/>
    </source>
</evidence>
<protein>
    <submittedName>
        <fullName evidence="2">Uncharacterized protein</fullName>
    </submittedName>
</protein>
<feature type="signal peptide" evidence="1">
    <location>
        <begin position="1"/>
        <end position="21"/>
    </location>
</feature>
<sequence>MNTKAAMLLVALMALMASSQAISSNEKQKITKQTAPLTIPTESVFVDVGNRKMAMMVLRAPAENCITEGNPCGPSYWCCYGLFCDILSGFKCHRSIGGATSEIVLPNRRSGLPTPLSSIV</sequence>
<keyword evidence="1" id="KW-0732">Signal</keyword>
<comment type="caution">
    <text evidence="2">The sequence shown here is derived from an EMBL/GenBank/DDBJ whole genome shotgun (WGS) entry which is preliminary data.</text>
</comment>
<proteinExistence type="predicted"/>
<dbReference type="Proteomes" id="UP001454036">
    <property type="component" value="Unassembled WGS sequence"/>
</dbReference>
<name>A0AAV3R016_LITER</name>
<dbReference type="AlphaFoldDB" id="A0AAV3R016"/>
<keyword evidence="3" id="KW-1185">Reference proteome</keyword>
<dbReference type="EMBL" id="BAABME010039982">
    <property type="protein sequence ID" value="GAA0169747.1"/>
    <property type="molecule type" value="Genomic_DNA"/>
</dbReference>
<evidence type="ECO:0000313" key="3">
    <source>
        <dbReference type="Proteomes" id="UP001454036"/>
    </source>
</evidence>
<accession>A0AAV3R016</accession>
<feature type="chain" id="PRO_5043439002" evidence="1">
    <location>
        <begin position="22"/>
        <end position="120"/>
    </location>
</feature>
<evidence type="ECO:0000313" key="2">
    <source>
        <dbReference type="EMBL" id="GAA0169747.1"/>
    </source>
</evidence>
<organism evidence="2 3">
    <name type="scientific">Lithospermum erythrorhizon</name>
    <name type="common">Purple gromwell</name>
    <name type="synonym">Lithospermum officinale var. erythrorhizon</name>
    <dbReference type="NCBI Taxonomy" id="34254"/>
    <lineage>
        <taxon>Eukaryota</taxon>
        <taxon>Viridiplantae</taxon>
        <taxon>Streptophyta</taxon>
        <taxon>Embryophyta</taxon>
        <taxon>Tracheophyta</taxon>
        <taxon>Spermatophyta</taxon>
        <taxon>Magnoliopsida</taxon>
        <taxon>eudicotyledons</taxon>
        <taxon>Gunneridae</taxon>
        <taxon>Pentapetalae</taxon>
        <taxon>asterids</taxon>
        <taxon>lamiids</taxon>
        <taxon>Boraginales</taxon>
        <taxon>Boraginaceae</taxon>
        <taxon>Boraginoideae</taxon>
        <taxon>Lithospermeae</taxon>
        <taxon>Lithospermum</taxon>
    </lineage>
</organism>
<reference evidence="2 3" key="1">
    <citation type="submission" date="2024-01" db="EMBL/GenBank/DDBJ databases">
        <title>The complete chloroplast genome sequence of Lithospermum erythrorhizon: insights into the phylogenetic relationship among Boraginaceae species and the maternal lineages of purple gromwells.</title>
        <authorList>
            <person name="Okada T."/>
            <person name="Watanabe K."/>
        </authorList>
    </citation>
    <scope>NUCLEOTIDE SEQUENCE [LARGE SCALE GENOMIC DNA]</scope>
</reference>
<gene>
    <name evidence="2" type="ORF">LIER_43859</name>
</gene>